<evidence type="ECO:0000259" key="5">
    <source>
        <dbReference type="PROSITE" id="PS50931"/>
    </source>
</evidence>
<comment type="caution">
    <text evidence="6">The sequence shown here is derived from an EMBL/GenBank/DDBJ whole genome shotgun (WGS) entry which is preliminary data.</text>
</comment>
<dbReference type="SUPFAM" id="SSF53850">
    <property type="entry name" value="Periplasmic binding protein-like II"/>
    <property type="match status" value="1"/>
</dbReference>
<keyword evidence="4" id="KW-0804">Transcription</keyword>
<evidence type="ECO:0000256" key="4">
    <source>
        <dbReference type="ARBA" id="ARBA00023163"/>
    </source>
</evidence>
<accession>A0A934TT89</accession>
<dbReference type="InterPro" id="IPR058163">
    <property type="entry name" value="LysR-type_TF_proteobact-type"/>
</dbReference>
<dbReference type="InterPro" id="IPR000847">
    <property type="entry name" value="LysR_HTH_N"/>
</dbReference>
<dbReference type="Pfam" id="PF03466">
    <property type="entry name" value="LysR_substrate"/>
    <property type="match status" value="1"/>
</dbReference>
<name>A0A934TT89_9BURK</name>
<reference evidence="6" key="2">
    <citation type="submission" date="2021-01" db="EMBL/GenBank/DDBJ databases">
        <authorList>
            <person name="Kang M."/>
        </authorList>
    </citation>
    <scope>NUCLEOTIDE SEQUENCE</scope>
    <source>
        <strain evidence="6">KACC 17527</strain>
    </source>
</reference>
<gene>
    <name evidence="6" type="ORF">JJB11_10825</name>
</gene>
<dbReference type="InterPro" id="IPR036390">
    <property type="entry name" value="WH_DNA-bd_sf"/>
</dbReference>
<protein>
    <submittedName>
        <fullName evidence="6">LysR family transcriptional regulator</fullName>
    </submittedName>
</protein>
<evidence type="ECO:0000313" key="7">
    <source>
        <dbReference type="Proteomes" id="UP000630528"/>
    </source>
</evidence>
<comment type="similarity">
    <text evidence="1">Belongs to the LysR transcriptional regulatory family.</text>
</comment>
<evidence type="ECO:0000256" key="3">
    <source>
        <dbReference type="ARBA" id="ARBA00023125"/>
    </source>
</evidence>
<keyword evidence="2" id="KW-0805">Transcription regulation</keyword>
<dbReference type="FunFam" id="1.10.10.10:FF:000001">
    <property type="entry name" value="LysR family transcriptional regulator"/>
    <property type="match status" value="1"/>
</dbReference>
<dbReference type="GO" id="GO:0003677">
    <property type="term" value="F:DNA binding"/>
    <property type="evidence" value="ECO:0007669"/>
    <property type="project" value="UniProtKB-KW"/>
</dbReference>
<dbReference type="PRINTS" id="PR00039">
    <property type="entry name" value="HTHLYSR"/>
</dbReference>
<dbReference type="InterPro" id="IPR036388">
    <property type="entry name" value="WH-like_DNA-bd_sf"/>
</dbReference>
<sequence length="295" mass="32090">MSRGSPEAMNAFVRAAELGSLSAAARELHTTQPTVSKLVAALEHSLGVRLLERSTSRVVPTEEGSRFLVSARELLAGYEEAVADLASRSHQPKGLVRISAPVAIGMLRLNALMLRALDTFPLLEIDLMLEDRFVDPVEERIDLALRIGGSLPPDMVARPLAVWPRYVVAAPEYVARSGRPQEPKDLQSHNYLRYAGGDDVVVLSGPAGNVNVGLPARYRVNSAVAMLEAVRAGAGIALQPSWMVDELLQQRKLVRLLPQWVGPSQVAHLLHAPMRRQPMRVKAAADFLVAQVAKS</sequence>
<evidence type="ECO:0000256" key="1">
    <source>
        <dbReference type="ARBA" id="ARBA00009437"/>
    </source>
</evidence>
<evidence type="ECO:0000313" key="6">
    <source>
        <dbReference type="EMBL" id="MBK6006586.1"/>
    </source>
</evidence>
<feature type="domain" description="HTH lysR-type" evidence="5">
    <location>
        <begin position="9"/>
        <end position="61"/>
    </location>
</feature>
<dbReference type="Gene3D" id="1.10.10.10">
    <property type="entry name" value="Winged helix-like DNA-binding domain superfamily/Winged helix DNA-binding domain"/>
    <property type="match status" value="1"/>
</dbReference>
<dbReference type="GO" id="GO:0003700">
    <property type="term" value="F:DNA-binding transcription factor activity"/>
    <property type="evidence" value="ECO:0007669"/>
    <property type="project" value="InterPro"/>
</dbReference>
<dbReference type="PANTHER" id="PTHR30537">
    <property type="entry name" value="HTH-TYPE TRANSCRIPTIONAL REGULATOR"/>
    <property type="match status" value="1"/>
</dbReference>
<dbReference type="Gene3D" id="3.40.190.290">
    <property type="match status" value="1"/>
</dbReference>
<proteinExistence type="inferred from homology"/>
<dbReference type="SUPFAM" id="SSF46785">
    <property type="entry name" value="Winged helix' DNA-binding domain"/>
    <property type="match status" value="1"/>
</dbReference>
<dbReference type="InterPro" id="IPR005119">
    <property type="entry name" value="LysR_subst-bd"/>
</dbReference>
<keyword evidence="3" id="KW-0238">DNA-binding</keyword>
<dbReference type="AlphaFoldDB" id="A0A934TT89"/>
<keyword evidence="7" id="KW-1185">Reference proteome</keyword>
<evidence type="ECO:0000256" key="2">
    <source>
        <dbReference type="ARBA" id="ARBA00023015"/>
    </source>
</evidence>
<dbReference type="EMBL" id="JAEPWM010000003">
    <property type="protein sequence ID" value="MBK6006586.1"/>
    <property type="molecule type" value="Genomic_DNA"/>
</dbReference>
<dbReference type="Proteomes" id="UP000630528">
    <property type="component" value="Unassembled WGS sequence"/>
</dbReference>
<organism evidence="6 7">
    <name type="scientific">Ramlibacter ginsenosidimutans</name>
    <dbReference type="NCBI Taxonomy" id="502333"/>
    <lineage>
        <taxon>Bacteria</taxon>
        <taxon>Pseudomonadati</taxon>
        <taxon>Pseudomonadota</taxon>
        <taxon>Betaproteobacteria</taxon>
        <taxon>Burkholderiales</taxon>
        <taxon>Comamonadaceae</taxon>
        <taxon>Ramlibacter</taxon>
    </lineage>
</organism>
<dbReference type="CDD" id="cd08422">
    <property type="entry name" value="PBP2_CrgA_like"/>
    <property type="match status" value="1"/>
</dbReference>
<reference evidence="6" key="1">
    <citation type="journal article" date="2012" name="J. Microbiol. Biotechnol.">
        <title>Ramlibacter ginsenosidimutans sp. nov., with ginsenoside-converting activity.</title>
        <authorList>
            <person name="Wang L."/>
            <person name="An D.S."/>
            <person name="Kim S.G."/>
            <person name="Jin F.X."/>
            <person name="Kim S.C."/>
            <person name="Lee S.T."/>
            <person name="Im W.T."/>
        </authorList>
    </citation>
    <scope>NUCLEOTIDE SEQUENCE</scope>
    <source>
        <strain evidence="6">KACC 17527</strain>
    </source>
</reference>
<dbReference type="PROSITE" id="PS50931">
    <property type="entry name" value="HTH_LYSR"/>
    <property type="match status" value="1"/>
</dbReference>
<dbReference type="PANTHER" id="PTHR30537:SF5">
    <property type="entry name" value="HTH-TYPE TRANSCRIPTIONAL ACTIVATOR TTDR-RELATED"/>
    <property type="match status" value="1"/>
</dbReference>
<dbReference type="Pfam" id="PF00126">
    <property type="entry name" value="HTH_1"/>
    <property type="match status" value="1"/>
</dbReference>